<organism evidence="2 3">
    <name type="scientific">Aegilops tauschii subsp. strangulata</name>
    <name type="common">Goatgrass</name>
    <dbReference type="NCBI Taxonomy" id="200361"/>
    <lineage>
        <taxon>Eukaryota</taxon>
        <taxon>Viridiplantae</taxon>
        <taxon>Streptophyta</taxon>
        <taxon>Embryophyta</taxon>
        <taxon>Tracheophyta</taxon>
        <taxon>Spermatophyta</taxon>
        <taxon>Magnoliopsida</taxon>
        <taxon>Liliopsida</taxon>
        <taxon>Poales</taxon>
        <taxon>Poaceae</taxon>
        <taxon>BOP clade</taxon>
        <taxon>Pooideae</taxon>
        <taxon>Triticodae</taxon>
        <taxon>Triticeae</taxon>
        <taxon>Triticinae</taxon>
        <taxon>Aegilops</taxon>
    </lineage>
</organism>
<keyword evidence="3" id="KW-1185">Reference proteome</keyword>
<reference evidence="3" key="1">
    <citation type="journal article" date="2014" name="Science">
        <title>Ancient hybridizations among the ancestral genomes of bread wheat.</title>
        <authorList>
            <consortium name="International Wheat Genome Sequencing Consortium,"/>
            <person name="Marcussen T."/>
            <person name="Sandve S.R."/>
            <person name="Heier L."/>
            <person name="Spannagl M."/>
            <person name="Pfeifer M."/>
            <person name="Jakobsen K.S."/>
            <person name="Wulff B.B."/>
            <person name="Steuernagel B."/>
            <person name="Mayer K.F."/>
            <person name="Olsen O.A."/>
        </authorList>
    </citation>
    <scope>NUCLEOTIDE SEQUENCE [LARGE SCALE GENOMIC DNA]</scope>
    <source>
        <strain evidence="3">cv. AL8/78</strain>
    </source>
</reference>
<evidence type="ECO:0000313" key="3">
    <source>
        <dbReference type="Proteomes" id="UP000015105"/>
    </source>
</evidence>
<reference evidence="2" key="4">
    <citation type="submission" date="2019-03" db="UniProtKB">
        <authorList>
            <consortium name="EnsemblPlants"/>
        </authorList>
    </citation>
    <scope>IDENTIFICATION</scope>
</reference>
<reference evidence="2" key="3">
    <citation type="journal article" date="2017" name="Nature">
        <title>Genome sequence of the progenitor of the wheat D genome Aegilops tauschii.</title>
        <authorList>
            <person name="Luo M.C."/>
            <person name="Gu Y.Q."/>
            <person name="Puiu D."/>
            <person name="Wang H."/>
            <person name="Twardziok S.O."/>
            <person name="Deal K.R."/>
            <person name="Huo N."/>
            <person name="Zhu T."/>
            <person name="Wang L."/>
            <person name="Wang Y."/>
            <person name="McGuire P.E."/>
            <person name="Liu S."/>
            <person name="Long H."/>
            <person name="Ramasamy R.K."/>
            <person name="Rodriguez J.C."/>
            <person name="Van S.L."/>
            <person name="Yuan L."/>
            <person name="Wang Z."/>
            <person name="Xia Z."/>
            <person name="Xiao L."/>
            <person name="Anderson O.D."/>
            <person name="Ouyang S."/>
            <person name="Liang Y."/>
            <person name="Zimin A.V."/>
            <person name="Pertea G."/>
            <person name="Qi P."/>
            <person name="Bennetzen J.L."/>
            <person name="Dai X."/>
            <person name="Dawson M.W."/>
            <person name="Muller H.G."/>
            <person name="Kugler K."/>
            <person name="Rivarola-Duarte L."/>
            <person name="Spannagl M."/>
            <person name="Mayer K.F.X."/>
            <person name="Lu F.H."/>
            <person name="Bevan M.W."/>
            <person name="Leroy P."/>
            <person name="Li P."/>
            <person name="You F.M."/>
            <person name="Sun Q."/>
            <person name="Liu Z."/>
            <person name="Lyons E."/>
            <person name="Wicker T."/>
            <person name="Salzberg S.L."/>
            <person name="Devos K.M."/>
            <person name="Dvorak J."/>
        </authorList>
    </citation>
    <scope>NUCLEOTIDE SEQUENCE [LARGE SCALE GENOMIC DNA]</scope>
    <source>
        <strain evidence="2">cv. AL8/78</strain>
    </source>
</reference>
<protein>
    <submittedName>
        <fullName evidence="2">Uncharacterized protein</fullName>
    </submittedName>
</protein>
<evidence type="ECO:0000256" key="1">
    <source>
        <dbReference type="SAM" id="MobiDB-lite"/>
    </source>
</evidence>
<dbReference type="Gramene" id="AET3Gv20328800.5">
    <property type="protein sequence ID" value="AET3Gv20328800.5"/>
    <property type="gene ID" value="AET3Gv20328800"/>
</dbReference>
<dbReference type="Pfam" id="PF03321">
    <property type="entry name" value="GH3"/>
    <property type="match status" value="1"/>
</dbReference>
<name>A0A453EFX5_AEGTS</name>
<sequence length="207" mass="23623">MRAVQSQCCSPDEVIFGADFAQSLYCHLLCALRRHPPRRPLADARHLAGRPAGRVGAPRRAEPRAGRRRGAQVRRPEQLVRGDPGAVAQRQVRVRHHDGVHGALREEAPALRGRAAAGRRRVRRVRGVDWRQRGARGAARVRHLHRAPRHRLLRVHPPPARLHGRPRPRRLLRRVGARRPDGRRRGRALRGRHDHIRRYVARTTAPP</sequence>
<reference evidence="3" key="2">
    <citation type="journal article" date="2017" name="Nat. Plants">
        <title>The Aegilops tauschii genome reveals multiple impacts of transposons.</title>
        <authorList>
            <person name="Zhao G."/>
            <person name="Zou C."/>
            <person name="Li K."/>
            <person name="Wang K."/>
            <person name="Li T."/>
            <person name="Gao L."/>
            <person name="Zhang X."/>
            <person name="Wang H."/>
            <person name="Yang Z."/>
            <person name="Liu X."/>
            <person name="Jiang W."/>
            <person name="Mao L."/>
            <person name="Kong X."/>
            <person name="Jiao Y."/>
            <person name="Jia J."/>
        </authorList>
    </citation>
    <scope>NUCLEOTIDE SEQUENCE [LARGE SCALE GENOMIC DNA]</scope>
    <source>
        <strain evidence="3">cv. AL8/78</strain>
    </source>
</reference>
<reference evidence="2" key="5">
    <citation type="journal article" date="2021" name="G3 (Bethesda)">
        <title>Aegilops tauschii genome assembly Aet v5.0 features greater sequence contiguity and improved annotation.</title>
        <authorList>
            <person name="Wang L."/>
            <person name="Zhu T."/>
            <person name="Rodriguez J.C."/>
            <person name="Deal K.R."/>
            <person name="Dubcovsky J."/>
            <person name="McGuire P.E."/>
            <person name="Lux T."/>
            <person name="Spannagl M."/>
            <person name="Mayer K.F.X."/>
            <person name="Baldrich P."/>
            <person name="Meyers B.C."/>
            <person name="Huo N."/>
            <person name="Gu Y.Q."/>
            <person name="Zhou H."/>
            <person name="Devos K.M."/>
            <person name="Bennetzen J.L."/>
            <person name="Unver T."/>
            <person name="Budak H."/>
            <person name="Gulick P.J."/>
            <person name="Galiba G."/>
            <person name="Kalapos B."/>
            <person name="Nelson D.R."/>
            <person name="Li P."/>
            <person name="You F.M."/>
            <person name="Luo M.C."/>
            <person name="Dvorak J."/>
        </authorList>
    </citation>
    <scope>NUCLEOTIDE SEQUENCE [LARGE SCALE GENOMIC DNA]</scope>
    <source>
        <strain evidence="2">cv. AL8/78</strain>
    </source>
</reference>
<proteinExistence type="predicted"/>
<feature type="compositionally biased region" description="Low complexity" evidence="1">
    <location>
        <begin position="49"/>
        <end position="58"/>
    </location>
</feature>
<dbReference type="EnsemblPlants" id="AET3Gv20328800.5">
    <property type="protein sequence ID" value="AET3Gv20328800.5"/>
    <property type="gene ID" value="AET3Gv20328800"/>
</dbReference>
<dbReference type="AlphaFoldDB" id="A0A453EFX5"/>
<dbReference type="Proteomes" id="UP000015105">
    <property type="component" value="Chromosome 3D"/>
</dbReference>
<feature type="region of interest" description="Disordered" evidence="1">
    <location>
        <begin position="47"/>
        <end position="88"/>
    </location>
</feature>
<accession>A0A453EFX5</accession>
<evidence type="ECO:0000313" key="2">
    <source>
        <dbReference type="EnsemblPlants" id="AET3Gv20328800.5"/>
    </source>
</evidence>